<accession>A0A0E9VP22</accession>
<proteinExistence type="predicted"/>
<evidence type="ECO:0000313" key="1">
    <source>
        <dbReference type="EMBL" id="JAH79135.1"/>
    </source>
</evidence>
<sequence length="48" mass="5492">MHFTCKRRAKDLQPSIKYDNFIEIMLISPNNFGTPKMSGLCTKRTAST</sequence>
<reference evidence="1" key="1">
    <citation type="submission" date="2014-11" db="EMBL/GenBank/DDBJ databases">
        <authorList>
            <person name="Amaro Gonzalez C."/>
        </authorList>
    </citation>
    <scope>NUCLEOTIDE SEQUENCE</scope>
</reference>
<dbReference type="EMBL" id="GBXM01029442">
    <property type="protein sequence ID" value="JAH79135.1"/>
    <property type="molecule type" value="Transcribed_RNA"/>
</dbReference>
<organism evidence="1">
    <name type="scientific">Anguilla anguilla</name>
    <name type="common">European freshwater eel</name>
    <name type="synonym">Muraena anguilla</name>
    <dbReference type="NCBI Taxonomy" id="7936"/>
    <lineage>
        <taxon>Eukaryota</taxon>
        <taxon>Metazoa</taxon>
        <taxon>Chordata</taxon>
        <taxon>Craniata</taxon>
        <taxon>Vertebrata</taxon>
        <taxon>Euteleostomi</taxon>
        <taxon>Actinopterygii</taxon>
        <taxon>Neopterygii</taxon>
        <taxon>Teleostei</taxon>
        <taxon>Anguilliformes</taxon>
        <taxon>Anguillidae</taxon>
        <taxon>Anguilla</taxon>
    </lineage>
</organism>
<reference evidence="1" key="2">
    <citation type="journal article" date="2015" name="Fish Shellfish Immunol.">
        <title>Early steps in the European eel (Anguilla anguilla)-Vibrio vulnificus interaction in the gills: Role of the RtxA13 toxin.</title>
        <authorList>
            <person name="Callol A."/>
            <person name="Pajuelo D."/>
            <person name="Ebbesson L."/>
            <person name="Teles M."/>
            <person name="MacKenzie S."/>
            <person name="Amaro C."/>
        </authorList>
    </citation>
    <scope>NUCLEOTIDE SEQUENCE</scope>
</reference>
<protein>
    <submittedName>
        <fullName evidence="1">Uncharacterized protein</fullName>
    </submittedName>
</protein>
<dbReference type="AlphaFoldDB" id="A0A0E9VP22"/>
<name>A0A0E9VP22_ANGAN</name>